<evidence type="ECO:0000313" key="2">
    <source>
        <dbReference type="EMBL" id="MCM2677243.1"/>
    </source>
</evidence>
<proteinExistence type="predicted"/>
<gene>
    <name evidence="2" type="ORF">NDM98_18590</name>
</gene>
<keyword evidence="1" id="KW-0812">Transmembrane</keyword>
<feature type="transmembrane region" description="Helical" evidence="1">
    <location>
        <begin position="113"/>
        <end position="135"/>
    </location>
</feature>
<accession>A0ABT0XMW2</accession>
<dbReference type="EMBL" id="JAMQJY010000003">
    <property type="protein sequence ID" value="MCM2677243.1"/>
    <property type="molecule type" value="Genomic_DNA"/>
</dbReference>
<comment type="caution">
    <text evidence="2">The sequence shown here is derived from an EMBL/GenBank/DDBJ whole genome shotgun (WGS) entry which is preliminary data.</text>
</comment>
<keyword evidence="1" id="KW-0472">Membrane</keyword>
<evidence type="ECO:0000313" key="3">
    <source>
        <dbReference type="Proteomes" id="UP001203665"/>
    </source>
</evidence>
<feature type="transmembrane region" description="Helical" evidence="1">
    <location>
        <begin position="174"/>
        <end position="195"/>
    </location>
</feature>
<feature type="transmembrane region" description="Helical" evidence="1">
    <location>
        <begin position="25"/>
        <end position="48"/>
    </location>
</feature>
<sequence>MQSNSLTGGIYAIGEFFMFLVKLNVLWMIGTLVGLVLFGFGPSTLAMYDVLRRWMRKESDVPVWRNFWRQYKTYIVRGNKLTLTLMLVVMIVYINITYFIIEPAWLTILIKYALFIIAALLILTVLYVYPATVHFEMKLLESIKQSFFIGLYMPLRTLYLVAAILTVYHVLFLFPLLIFLFGISLFGFIQMWIVLRTFARLEDKQARMVAAST</sequence>
<protein>
    <submittedName>
        <fullName evidence="2">DUF624 domain-containing protein</fullName>
    </submittedName>
</protein>
<feature type="transmembrane region" description="Helical" evidence="1">
    <location>
        <begin position="147"/>
        <end position="168"/>
    </location>
</feature>
<dbReference type="RefSeq" id="WP_251610820.1">
    <property type="nucleotide sequence ID" value="NZ_JAMQJY010000003.1"/>
</dbReference>
<dbReference type="Pfam" id="PF04854">
    <property type="entry name" value="DUF624"/>
    <property type="match status" value="1"/>
</dbReference>
<feature type="transmembrane region" description="Helical" evidence="1">
    <location>
        <begin position="81"/>
        <end position="101"/>
    </location>
</feature>
<reference evidence="2" key="1">
    <citation type="submission" date="2022-06" db="EMBL/GenBank/DDBJ databases">
        <title>Alkalicoccobacillus porphyridii sp. nov., isolated from a marine red alga, Porphyridium purpureum and reclassification of Shouchella plakortidis and Shouchella gibsonii as Alkalicoccobacillus plakortidis comb. nov. and Alkalicoccobacillus gibsonii comb. nov.</title>
        <authorList>
            <person name="Kim K.H."/>
            <person name="Lee J.K."/>
            <person name="Han D.M."/>
            <person name="Baek J.H."/>
            <person name="Jeon C.O."/>
        </authorList>
    </citation>
    <scope>NUCLEOTIDE SEQUENCE</scope>
    <source>
        <strain evidence="2">DSM 19153</strain>
    </source>
</reference>
<keyword evidence="1" id="KW-1133">Transmembrane helix</keyword>
<organism evidence="2 3">
    <name type="scientific">Alkalicoccobacillus plakortidis</name>
    <dbReference type="NCBI Taxonomy" id="444060"/>
    <lineage>
        <taxon>Bacteria</taxon>
        <taxon>Bacillati</taxon>
        <taxon>Bacillota</taxon>
        <taxon>Bacilli</taxon>
        <taxon>Bacillales</taxon>
        <taxon>Bacillaceae</taxon>
        <taxon>Alkalicoccobacillus</taxon>
    </lineage>
</organism>
<dbReference type="InterPro" id="IPR006938">
    <property type="entry name" value="DUF624"/>
</dbReference>
<name>A0ABT0XMW2_9BACI</name>
<keyword evidence="3" id="KW-1185">Reference proteome</keyword>
<evidence type="ECO:0000256" key="1">
    <source>
        <dbReference type="SAM" id="Phobius"/>
    </source>
</evidence>
<dbReference type="Proteomes" id="UP001203665">
    <property type="component" value="Unassembled WGS sequence"/>
</dbReference>